<dbReference type="Pfam" id="PF16927">
    <property type="entry name" value="HisKA_7TM"/>
    <property type="match status" value="1"/>
</dbReference>
<dbReference type="EMBL" id="WJBE01000010">
    <property type="protein sequence ID" value="MBC3900344.1"/>
    <property type="molecule type" value="Genomic_DNA"/>
</dbReference>
<dbReference type="SUPFAM" id="SSF55073">
    <property type="entry name" value="Nucleotide cyclase"/>
    <property type="match status" value="1"/>
</dbReference>
<reference evidence="4 5" key="1">
    <citation type="journal article" date="2020" name="mSystems">
        <title>Defining Genomic and Predicted Metabolic Features of the Acetobacterium Genus.</title>
        <authorList>
            <person name="Ross D.E."/>
            <person name="Marshall C.W."/>
            <person name="Gulliver D."/>
            <person name="May H.D."/>
            <person name="Norman R.S."/>
        </authorList>
    </citation>
    <scope>NUCLEOTIDE SEQUENCE [LARGE SCALE GENOMIC DNA]</scope>
    <source>
        <strain evidence="4 5">DSM 4132</strain>
    </source>
</reference>
<dbReference type="Gene3D" id="3.30.450.40">
    <property type="match status" value="1"/>
</dbReference>
<feature type="domain" description="GGDEF" evidence="3">
    <location>
        <begin position="635"/>
        <end position="768"/>
    </location>
</feature>
<protein>
    <submittedName>
        <fullName evidence="4">EAL domain-containing protein</fullName>
    </submittedName>
</protein>
<feature type="transmembrane region" description="Helical" evidence="1">
    <location>
        <begin position="43"/>
        <end position="60"/>
    </location>
</feature>
<feature type="domain" description="EAL" evidence="2">
    <location>
        <begin position="777"/>
        <end position="1026"/>
    </location>
</feature>
<dbReference type="InterPro" id="IPR035919">
    <property type="entry name" value="EAL_sf"/>
</dbReference>
<proteinExistence type="predicted"/>
<dbReference type="SMART" id="SM00052">
    <property type="entry name" value="EAL"/>
    <property type="match status" value="1"/>
</dbReference>
<dbReference type="Gene3D" id="3.20.20.450">
    <property type="entry name" value="EAL domain"/>
    <property type="match status" value="1"/>
</dbReference>
<dbReference type="Pfam" id="PF00990">
    <property type="entry name" value="GGDEF"/>
    <property type="match status" value="1"/>
</dbReference>
<dbReference type="Gene3D" id="3.30.70.270">
    <property type="match status" value="1"/>
</dbReference>
<dbReference type="SMART" id="SM00267">
    <property type="entry name" value="GGDEF"/>
    <property type="match status" value="1"/>
</dbReference>
<dbReference type="PROSITE" id="PS51257">
    <property type="entry name" value="PROKAR_LIPOPROTEIN"/>
    <property type="match status" value="1"/>
</dbReference>
<dbReference type="InterPro" id="IPR003018">
    <property type="entry name" value="GAF"/>
</dbReference>
<feature type="transmembrane region" description="Helical" evidence="1">
    <location>
        <begin position="106"/>
        <end position="125"/>
    </location>
</feature>
<feature type="transmembrane region" description="Helical" evidence="1">
    <location>
        <begin position="186"/>
        <end position="203"/>
    </location>
</feature>
<dbReference type="SUPFAM" id="SSF141868">
    <property type="entry name" value="EAL domain-like"/>
    <property type="match status" value="1"/>
</dbReference>
<dbReference type="InterPro" id="IPR029787">
    <property type="entry name" value="Nucleotide_cyclase"/>
</dbReference>
<dbReference type="Pfam" id="PF00563">
    <property type="entry name" value="EAL"/>
    <property type="match status" value="1"/>
</dbReference>
<dbReference type="PROSITE" id="PS50887">
    <property type="entry name" value="GGDEF"/>
    <property type="match status" value="1"/>
</dbReference>
<feature type="transmembrane region" description="Helical" evidence="1">
    <location>
        <begin position="366"/>
        <end position="384"/>
    </location>
</feature>
<evidence type="ECO:0000313" key="4">
    <source>
        <dbReference type="EMBL" id="MBC3900344.1"/>
    </source>
</evidence>
<dbReference type="InterPro" id="IPR000160">
    <property type="entry name" value="GGDEF_dom"/>
</dbReference>
<organism evidence="4 5">
    <name type="scientific">Acetobacterium malicum</name>
    <dbReference type="NCBI Taxonomy" id="52692"/>
    <lineage>
        <taxon>Bacteria</taxon>
        <taxon>Bacillati</taxon>
        <taxon>Bacillota</taxon>
        <taxon>Clostridia</taxon>
        <taxon>Eubacteriales</taxon>
        <taxon>Eubacteriaceae</taxon>
        <taxon>Acetobacterium</taxon>
    </lineage>
</organism>
<dbReference type="CDD" id="cd01948">
    <property type="entry name" value="EAL"/>
    <property type="match status" value="1"/>
</dbReference>
<dbReference type="InterPro" id="IPR001633">
    <property type="entry name" value="EAL_dom"/>
</dbReference>
<keyword evidence="1" id="KW-1133">Transmembrane helix</keyword>
<dbReference type="InterPro" id="IPR029016">
    <property type="entry name" value="GAF-like_dom_sf"/>
</dbReference>
<feature type="transmembrane region" description="Helical" evidence="1">
    <location>
        <begin position="12"/>
        <end position="31"/>
    </location>
</feature>
<feature type="transmembrane region" description="Helical" evidence="1">
    <location>
        <begin position="72"/>
        <end position="94"/>
    </location>
</feature>
<dbReference type="InterPro" id="IPR031621">
    <property type="entry name" value="HisKA_7TM"/>
</dbReference>
<dbReference type="InterPro" id="IPR052155">
    <property type="entry name" value="Biofilm_reg_signaling"/>
</dbReference>
<dbReference type="Proteomes" id="UP000622405">
    <property type="component" value="Unassembled WGS sequence"/>
</dbReference>
<dbReference type="CDD" id="cd01949">
    <property type="entry name" value="GGDEF"/>
    <property type="match status" value="1"/>
</dbReference>
<dbReference type="SUPFAM" id="SSF55781">
    <property type="entry name" value="GAF domain-like"/>
    <property type="match status" value="1"/>
</dbReference>
<accession>A0ABR6YZ26</accession>
<evidence type="ECO:0000259" key="2">
    <source>
        <dbReference type="PROSITE" id="PS50883"/>
    </source>
</evidence>
<keyword evidence="5" id="KW-1185">Reference proteome</keyword>
<dbReference type="InterPro" id="IPR043128">
    <property type="entry name" value="Rev_trsase/Diguanyl_cyclase"/>
</dbReference>
<dbReference type="Pfam" id="PF01590">
    <property type="entry name" value="GAF"/>
    <property type="match status" value="1"/>
</dbReference>
<keyword evidence="1" id="KW-0472">Membrane</keyword>
<evidence type="ECO:0000313" key="5">
    <source>
        <dbReference type="Proteomes" id="UP000622405"/>
    </source>
</evidence>
<feature type="transmembrane region" description="Helical" evidence="1">
    <location>
        <begin position="290"/>
        <end position="310"/>
    </location>
</feature>
<sequence>MTVKGIKMLQNQISMLFYLTFILYSCLGFFCLFRNKKVRLNQVFFWLCMSYAIWSLAFAFSNSLNDVDSVLIWRRIAALGWGIAFSFMLHFMLILTEKQELLLSPYIRVAIYLPAAITIAVFSLVPDLADAQYNLVQTPAGWGNIPVNNFWDIFYNLYYLSFSLITLGVLLKWYRTSPDRQKRQQAFSLLLAFSISIALGTGSEMLANNMLTYKIPSIAPIIILIPVLAFAYAIRKYKLMVSDTETKVVKLSEILSNDAHFALFRYIAIIFVVISVLNLGHFFLHPTVLWRVMLVSTANLVLGLCIYSLPFSGLSTKNQDQIMTGIMTVAIILMLFKPMDSLSNTVWTVPLLLLMTTIIINRTKMFIHFALAMLTSALFIWLWKPDQWAHIGTPDYLARFFICVVAILLAGYTNRIYIARLKENDRQVGFQKMISQVTTHFVSVSASNFDEKVRDLLKTSGEIMKSDRVYLVQSCEETGAIICTDEWLAEGHFPSVKQDGNIQSSSYPWFSQKLFNNKLVYVTSCDELPAEAKREKEKMKAAGIQSLLLIPIQNKEKVIGFLGFDKIRGNKSRRMDDPELLRVLANILGDAIGKIENEKEMHCRAYYDGLTGLPNRVLFHERLEKCIEMAKTSGNSLGVIFIDIDGFKEVNDTMGHDWGDHLLNRIGRRLSDSLRKCDSLARFGGDEFLILVSQLTHKSELVKVANELMTVFHQPVSLGEQEFYISGSGGIAVFPEDGETVQALIKHADLAMYDAKKKGKGQVVFCSEAMKKDVREKMILTNSLHRALERQEFYLHYQPKVAAESLTMVGCEALLRWEHPELGLVLPEVFIPFAEQNGLMTAVGEWVLITACAQNKTWQDHGFKPMPVAVNLSVEQFRGDLTTMVQNCLTQTGLEPRYLELEITESIAMEESQDVIETLHQLKALGVRISIDDFGTEFSSLSRLKDLPIDSIKIDRPFIRGIGVNPKDESIISVMINLAKKLGLRVIAEGVETEAQLIFLKEKGCDEVQGYYCGRPVSAVDFEALK</sequence>
<feature type="transmembrane region" description="Helical" evidence="1">
    <location>
        <begin position="153"/>
        <end position="174"/>
    </location>
</feature>
<feature type="transmembrane region" description="Helical" evidence="1">
    <location>
        <begin position="215"/>
        <end position="234"/>
    </location>
</feature>
<gene>
    <name evidence="4" type="ORF">GH811_12015</name>
</gene>
<name>A0ABR6YZ26_9FIRM</name>
<dbReference type="PROSITE" id="PS50883">
    <property type="entry name" value="EAL"/>
    <property type="match status" value="1"/>
</dbReference>
<dbReference type="PANTHER" id="PTHR44757:SF2">
    <property type="entry name" value="BIOFILM ARCHITECTURE MAINTENANCE PROTEIN MBAA"/>
    <property type="match status" value="1"/>
</dbReference>
<keyword evidence="1" id="KW-0812">Transmembrane</keyword>
<comment type="caution">
    <text evidence="4">The sequence shown here is derived from an EMBL/GenBank/DDBJ whole genome shotgun (WGS) entry which is preliminary data.</text>
</comment>
<evidence type="ECO:0000259" key="3">
    <source>
        <dbReference type="PROSITE" id="PS50887"/>
    </source>
</evidence>
<evidence type="ECO:0000256" key="1">
    <source>
        <dbReference type="SAM" id="Phobius"/>
    </source>
</evidence>
<dbReference type="PANTHER" id="PTHR44757">
    <property type="entry name" value="DIGUANYLATE CYCLASE DGCP"/>
    <property type="match status" value="1"/>
</dbReference>
<dbReference type="NCBIfam" id="TIGR00254">
    <property type="entry name" value="GGDEF"/>
    <property type="match status" value="1"/>
</dbReference>
<feature type="transmembrane region" description="Helical" evidence="1">
    <location>
        <begin position="396"/>
        <end position="417"/>
    </location>
</feature>
<feature type="transmembrane region" description="Helical" evidence="1">
    <location>
        <begin position="263"/>
        <end position="284"/>
    </location>
</feature>